<evidence type="ECO:0000256" key="3">
    <source>
        <dbReference type="ARBA" id="ARBA00022596"/>
    </source>
</evidence>
<dbReference type="CDD" id="cd00571">
    <property type="entry name" value="UreE"/>
    <property type="match status" value="1"/>
</dbReference>
<dbReference type="GO" id="GO:0019627">
    <property type="term" value="P:urea metabolic process"/>
    <property type="evidence" value="ECO:0007669"/>
    <property type="project" value="InterPro"/>
</dbReference>
<dbReference type="NCBIfam" id="NF009751">
    <property type="entry name" value="PRK13261.1-1"/>
    <property type="match status" value="1"/>
</dbReference>
<dbReference type="HAMAP" id="MF_00822">
    <property type="entry name" value="UreE"/>
    <property type="match status" value="1"/>
</dbReference>
<dbReference type="AlphaFoldDB" id="A0A3B0ZE57"/>
<keyword evidence="2" id="KW-0963">Cytoplasm</keyword>
<dbReference type="PIRSF" id="PIRSF036402">
    <property type="entry name" value="Ureas_acces_UreE"/>
    <property type="match status" value="1"/>
</dbReference>
<name>A0A3B0ZE57_9ZZZZ</name>
<dbReference type="GO" id="GO:0006457">
    <property type="term" value="P:protein folding"/>
    <property type="evidence" value="ECO:0007669"/>
    <property type="project" value="InterPro"/>
</dbReference>
<dbReference type="Pfam" id="PF05194">
    <property type="entry name" value="UreE_C"/>
    <property type="match status" value="1"/>
</dbReference>
<dbReference type="Gene3D" id="2.60.260.20">
    <property type="entry name" value="Urease metallochaperone UreE, N-terminal domain"/>
    <property type="match status" value="1"/>
</dbReference>
<proteinExistence type="inferred from homology"/>
<protein>
    <submittedName>
        <fullName evidence="6">Urease accessory protein UreE</fullName>
    </submittedName>
</protein>
<comment type="subcellular location">
    <subcellularLocation>
        <location evidence="1">Cytoplasm</location>
    </subcellularLocation>
</comment>
<feature type="domain" description="UreE urease accessory N-terminal" evidence="5">
    <location>
        <begin position="6"/>
        <end position="71"/>
    </location>
</feature>
<dbReference type="InterPro" id="IPR004029">
    <property type="entry name" value="UreE_N"/>
</dbReference>
<dbReference type="GO" id="GO:0065003">
    <property type="term" value="P:protein-containing complex assembly"/>
    <property type="evidence" value="ECO:0007669"/>
    <property type="project" value="InterPro"/>
</dbReference>
<accession>A0A3B0ZE57</accession>
<gene>
    <name evidence="6" type="ORF">MNBD_GAMMA23-1691</name>
</gene>
<dbReference type="GO" id="GO:0016151">
    <property type="term" value="F:nickel cation binding"/>
    <property type="evidence" value="ECO:0007669"/>
    <property type="project" value="InterPro"/>
</dbReference>
<dbReference type="EMBL" id="UOFT01000015">
    <property type="protein sequence ID" value="VAW91708.1"/>
    <property type="molecule type" value="Genomic_DNA"/>
</dbReference>
<dbReference type="SUPFAM" id="SSF69287">
    <property type="entry name" value="Urease metallochaperone UreE, N-terminal domain"/>
    <property type="match status" value="1"/>
</dbReference>
<evidence type="ECO:0000259" key="5">
    <source>
        <dbReference type="SMART" id="SM00988"/>
    </source>
</evidence>
<evidence type="ECO:0000313" key="6">
    <source>
        <dbReference type="EMBL" id="VAW91708.1"/>
    </source>
</evidence>
<sequence>MPKTIILEEVLPQKEFASESIELSLTLPYEKRQKSRFRAQLNNGEEAGIMIERGSVLRNGDCLKSKEGIIVKVISADEAVSTIECDNAFDLARAAYHLGNRHVPLQVGNTWLRYINDHVLDEMVKGFGLTVKHESAPFEPEIGAYHTGHTHSHSHH</sequence>
<dbReference type="Pfam" id="PF02814">
    <property type="entry name" value="UreE_N"/>
    <property type="match status" value="1"/>
</dbReference>
<keyword evidence="3" id="KW-0533">Nickel</keyword>
<dbReference type="SUPFAM" id="SSF69737">
    <property type="entry name" value="Urease metallochaperone UreE, C-terminal domain"/>
    <property type="match status" value="1"/>
</dbReference>
<dbReference type="InterPro" id="IPR007864">
    <property type="entry name" value="UreE_C_dom"/>
</dbReference>
<evidence type="ECO:0000256" key="4">
    <source>
        <dbReference type="ARBA" id="ARBA00023186"/>
    </source>
</evidence>
<dbReference type="InterPro" id="IPR036118">
    <property type="entry name" value="UreE_N_sf"/>
</dbReference>
<evidence type="ECO:0000256" key="1">
    <source>
        <dbReference type="ARBA" id="ARBA00004496"/>
    </source>
</evidence>
<dbReference type="SMART" id="SM00988">
    <property type="entry name" value="UreE_N"/>
    <property type="match status" value="1"/>
</dbReference>
<evidence type="ECO:0000256" key="2">
    <source>
        <dbReference type="ARBA" id="ARBA00022490"/>
    </source>
</evidence>
<keyword evidence="4" id="KW-0143">Chaperone</keyword>
<organism evidence="6">
    <name type="scientific">hydrothermal vent metagenome</name>
    <dbReference type="NCBI Taxonomy" id="652676"/>
    <lineage>
        <taxon>unclassified sequences</taxon>
        <taxon>metagenomes</taxon>
        <taxon>ecological metagenomes</taxon>
    </lineage>
</organism>
<dbReference type="InterPro" id="IPR012406">
    <property type="entry name" value="UreE"/>
</dbReference>
<reference evidence="6" key="1">
    <citation type="submission" date="2018-06" db="EMBL/GenBank/DDBJ databases">
        <authorList>
            <person name="Zhirakovskaya E."/>
        </authorList>
    </citation>
    <scope>NUCLEOTIDE SEQUENCE</scope>
</reference>
<dbReference type="GO" id="GO:0005737">
    <property type="term" value="C:cytoplasm"/>
    <property type="evidence" value="ECO:0007669"/>
    <property type="project" value="UniProtKB-SubCell"/>
</dbReference>
<dbReference type="Gene3D" id="3.30.70.790">
    <property type="entry name" value="UreE, C-terminal domain"/>
    <property type="match status" value="1"/>
</dbReference>